<feature type="compositionally biased region" description="Gly residues" evidence="3">
    <location>
        <begin position="138"/>
        <end position="150"/>
    </location>
</feature>
<dbReference type="EMBL" id="JAWNGC010000013">
    <property type="protein sequence ID" value="MDY5155594.1"/>
    <property type="molecule type" value="Genomic_DNA"/>
</dbReference>
<dbReference type="Gene3D" id="2.40.50.140">
    <property type="entry name" value="Nucleic acid-binding proteins"/>
    <property type="match status" value="1"/>
</dbReference>
<keyword evidence="1 2" id="KW-0238">DNA-binding</keyword>
<name>A0AAW9HXH2_9ACTO</name>
<feature type="compositionally biased region" description="Low complexity" evidence="3">
    <location>
        <begin position="151"/>
        <end position="162"/>
    </location>
</feature>
<reference evidence="4" key="1">
    <citation type="submission" date="2023-10" db="EMBL/GenBank/DDBJ databases">
        <title>Whole Genome based description of the genera Actinobaculum and Actinotignum reveals a complex phylogenetic relationship within the species included in the genus Actinotignum.</title>
        <authorList>
            <person name="Jensen C.S."/>
            <person name="Dargis R."/>
            <person name="Kemp M."/>
            <person name="Christensen J.J."/>
        </authorList>
    </citation>
    <scope>NUCLEOTIDE SEQUENCE</scope>
    <source>
        <strain evidence="4">SLA_B511</strain>
    </source>
</reference>
<dbReference type="PROSITE" id="PS50935">
    <property type="entry name" value="SSB"/>
    <property type="match status" value="1"/>
</dbReference>
<accession>A0AAW9HXH2</accession>
<gene>
    <name evidence="4" type="ORF">R6G80_07665</name>
</gene>
<dbReference type="Proteomes" id="UP001281731">
    <property type="component" value="Unassembled WGS sequence"/>
</dbReference>
<feature type="region of interest" description="Disordered" evidence="3">
    <location>
        <begin position="138"/>
        <end position="194"/>
    </location>
</feature>
<dbReference type="AlphaFoldDB" id="A0AAW9HXH2"/>
<dbReference type="CDD" id="cd04496">
    <property type="entry name" value="SSB_OBF"/>
    <property type="match status" value="1"/>
</dbReference>
<dbReference type="InterPro" id="IPR012340">
    <property type="entry name" value="NA-bd_OB-fold"/>
</dbReference>
<evidence type="ECO:0000256" key="3">
    <source>
        <dbReference type="SAM" id="MobiDB-lite"/>
    </source>
</evidence>
<dbReference type="RefSeq" id="WP_022866997.1">
    <property type="nucleotide sequence ID" value="NZ_JAWNFT010000003.1"/>
</dbReference>
<dbReference type="SUPFAM" id="SSF50249">
    <property type="entry name" value="Nucleic acid-binding proteins"/>
    <property type="match status" value="1"/>
</dbReference>
<comment type="caution">
    <text evidence="4">The sequence shown here is derived from an EMBL/GenBank/DDBJ whole genome shotgun (WGS) entry which is preliminary data.</text>
</comment>
<feature type="compositionally biased region" description="Low complexity" evidence="3">
    <location>
        <begin position="170"/>
        <end position="181"/>
    </location>
</feature>
<evidence type="ECO:0000313" key="4">
    <source>
        <dbReference type="EMBL" id="MDY5155594.1"/>
    </source>
</evidence>
<sequence>MANDTIVTIRGFAGSAVTLYNNKDGSRTATVNVGVTSSYFSPTSQSYEEGQTVWYSLRARGSLATNMAASVKTGTPLLARGKLTERTWVGDNGQTNTRLTLAVDSVGIDLNTGEAHFVRVKQPKVASDGATVSGGVAGSGAGTGSGGAGNGESKSAGVFEAGKAGGSSGAGSAMSSQAAAEEGGDQPPFDGNAVVCRNEWEHFDDKVPA</sequence>
<dbReference type="Pfam" id="PF00436">
    <property type="entry name" value="SSB"/>
    <property type="match status" value="1"/>
</dbReference>
<protein>
    <submittedName>
        <fullName evidence="4">Single-stranded DNA-binding protein</fullName>
    </submittedName>
</protein>
<dbReference type="GO" id="GO:0003697">
    <property type="term" value="F:single-stranded DNA binding"/>
    <property type="evidence" value="ECO:0007669"/>
    <property type="project" value="InterPro"/>
</dbReference>
<evidence type="ECO:0000256" key="1">
    <source>
        <dbReference type="ARBA" id="ARBA00023125"/>
    </source>
</evidence>
<proteinExistence type="predicted"/>
<evidence type="ECO:0000256" key="2">
    <source>
        <dbReference type="PROSITE-ProRule" id="PRU00252"/>
    </source>
</evidence>
<organism evidence="4 5">
    <name type="scientific">Actinotignum urinale</name>
    <dbReference type="NCBI Taxonomy" id="190146"/>
    <lineage>
        <taxon>Bacteria</taxon>
        <taxon>Bacillati</taxon>
        <taxon>Actinomycetota</taxon>
        <taxon>Actinomycetes</taxon>
        <taxon>Actinomycetales</taxon>
        <taxon>Actinomycetaceae</taxon>
        <taxon>Actinotignum</taxon>
    </lineage>
</organism>
<evidence type="ECO:0000313" key="5">
    <source>
        <dbReference type="Proteomes" id="UP001281731"/>
    </source>
</evidence>
<dbReference type="InterPro" id="IPR000424">
    <property type="entry name" value="Primosome_PriB/ssb"/>
</dbReference>